<evidence type="ECO:0000313" key="3">
    <source>
        <dbReference type="EMBL" id="STY86327.1"/>
    </source>
</evidence>
<dbReference type="Pfam" id="PF05257">
    <property type="entry name" value="CHAP"/>
    <property type="match status" value="1"/>
</dbReference>
<feature type="domain" description="Peptidase C51" evidence="1">
    <location>
        <begin position="50"/>
        <end position="131"/>
    </location>
</feature>
<protein>
    <recommendedName>
        <fullName evidence="1">Peptidase C51 domain-containing protein</fullName>
    </recommendedName>
</protein>
<evidence type="ECO:0000313" key="4">
    <source>
        <dbReference type="Proteomes" id="UP000076765"/>
    </source>
</evidence>
<dbReference type="InterPro" id="IPR013423">
    <property type="entry name" value="CHP02594"/>
</dbReference>
<dbReference type="EMBL" id="CP011158">
    <property type="protein sequence ID" value="ANB90881.1"/>
    <property type="molecule type" value="Genomic_DNA"/>
</dbReference>
<reference evidence="3 5" key="2">
    <citation type="submission" date="2018-06" db="EMBL/GenBank/DDBJ databases">
        <authorList>
            <consortium name="Pathogen Informatics"/>
            <person name="Doyle S."/>
        </authorList>
    </citation>
    <scope>NUCLEOTIDE SEQUENCE [LARGE SCALE GENOMIC DNA]</scope>
    <source>
        <strain evidence="3 5">NCTC11227</strain>
    </source>
</reference>
<dbReference type="InterPro" id="IPR038765">
    <property type="entry name" value="Papain-like_cys_pep_sf"/>
</dbReference>
<dbReference type="Proteomes" id="UP000255102">
    <property type="component" value="Unassembled WGS sequence"/>
</dbReference>
<dbReference type="Proteomes" id="UP000076765">
    <property type="component" value="Chromosome"/>
</dbReference>
<evidence type="ECO:0000313" key="2">
    <source>
        <dbReference type="EMBL" id="ANB90881.1"/>
    </source>
</evidence>
<evidence type="ECO:0000313" key="5">
    <source>
        <dbReference type="Proteomes" id="UP000255102"/>
    </source>
</evidence>
<name>A0A160GDG0_9GAMM</name>
<proteinExistence type="predicted"/>
<gene>
    <name evidence="2" type="ORF">MOVS_01465</name>
    <name evidence="3" type="ORF">NCTC11227_00306</name>
</gene>
<dbReference type="NCBIfam" id="TIGR02594">
    <property type="entry name" value="TIGR02594 family protein"/>
    <property type="match status" value="1"/>
</dbReference>
<accession>A0A160GDG0</accession>
<dbReference type="STRING" id="29433.MOVS_01465"/>
<sequence length="179" mass="19537">MENELKWVQIARQYIGQQEIKGVKHNPIVLDLWKTAFDAKNLPTPSVFKNDETPWCGGFVAGVLAKSDLAKHIPNGFAMARNWLKVGTKLNNPAYGCIVVFWRGNPKSASGHVGFVVGRDKAGNLMVLGGNQADAVNIKPFAPSRVLGYRWCGTQSMPATHRFALPVFASNGKVSTNEA</sequence>
<dbReference type="SUPFAM" id="SSF54001">
    <property type="entry name" value="Cysteine proteinases"/>
    <property type="match status" value="1"/>
</dbReference>
<reference evidence="2 4" key="1">
    <citation type="submission" date="2015-04" db="EMBL/GenBank/DDBJ databases">
        <authorList>
            <person name="Calcutt M.J."/>
            <person name="Foecking M.F."/>
        </authorList>
    </citation>
    <scope>NUCLEOTIDE SEQUENCE [LARGE SCALE GENOMIC DNA]</scope>
    <source>
        <strain evidence="2 4">199/55</strain>
    </source>
</reference>
<organism evidence="3 5">
    <name type="scientific">Moraxella ovis</name>
    <dbReference type="NCBI Taxonomy" id="29433"/>
    <lineage>
        <taxon>Bacteria</taxon>
        <taxon>Pseudomonadati</taxon>
        <taxon>Pseudomonadota</taxon>
        <taxon>Gammaproteobacteria</taxon>
        <taxon>Moraxellales</taxon>
        <taxon>Moraxellaceae</taxon>
        <taxon>Moraxella</taxon>
    </lineage>
</organism>
<dbReference type="EMBL" id="UGPW01000001">
    <property type="protein sequence ID" value="STY86327.1"/>
    <property type="molecule type" value="Genomic_DNA"/>
</dbReference>
<dbReference type="AlphaFoldDB" id="A0A160GDG0"/>
<dbReference type="KEGG" id="moi:MOVS_01465"/>
<dbReference type="InterPro" id="IPR007921">
    <property type="entry name" value="CHAP_dom"/>
</dbReference>
<keyword evidence="4" id="KW-1185">Reference proteome</keyword>
<evidence type="ECO:0000259" key="1">
    <source>
        <dbReference type="Pfam" id="PF05257"/>
    </source>
</evidence>
<dbReference type="RefSeq" id="WP_063513470.1">
    <property type="nucleotide sequence ID" value="NZ_CP011158.1"/>
</dbReference>